<sequence length="167" mass="19173">MTHRKILEWQMTGVGEQRRDIAVVPTVPLLGEDVPSLADRGGRERLTHARTQYDHIGKRICIHTHTHTFVQTRMYYGLVTSSSFVMTVGSSIFRSIDWDGRRERFLMEREERRGCGTGRGAEDGTEERQQEAGQRQCGVTPRPRKVTGTQSNDLTERKSIEEPFARR</sequence>
<dbReference type="EMBL" id="ADBV01008832">
    <property type="protein sequence ID" value="EJW76616.1"/>
    <property type="molecule type" value="Genomic_DNA"/>
</dbReference>
<accession>J9E310</accession>
<evidence type="ECO:0000313" key="2">
    <source>
        <dbReference type="EMBL" id="EJW76616.1"/>
    </source>
</evidence>
<name>J9E310_WUCBA</name>
<feature type="compositionally biased region" description="Basic and acidic residues" evidence="1">
    <location>
        <begin position="154"/>
        <end position="167"/>
    </location>
</feature>
<dbReference type="AlphaFoldDB" id="J9E310"/>
<organism evidence="2 3">
    <name type="scientific">Wuchereria bancrofti</name>
    <dbReference type="NCBI Taxonomy" id="6293"/>
    <lineage>
        <taxon>Eukaryota</taxon>
        <taxon>Metazoa</taxon>
        <taxon>Ecdysozoa</taxon>
        <taxon>Nematoda</taxon>
        <taxon>Chromadorea</taxon>
        <taxon>Rhabditida</taxon>
        <taxon>Spirurina</taxon>
        <taxon>Spiruromorpha</taxon>
        <taxon>Filarioidea</taxon>
        <taxon>Onchocercidae</taxon>
        <taxon>Wuchereria</taxon>
    </lineage>
</organism>
<gene>
    <name evidence="2" type="ORF">WUBG_12475</name>
</gene>
<feature type="region of interest" description="Disordered" evidence="1">
    <location>
        <begin position="112"/>
        <end position="167"/>
    </location>
</feature>
<reference evidence="3" key="1">
    <citation type="submission" date="2012-08" db="EMBL/GenBank/DDBJ databases">
        <title>The Genome Sequence of Wuchereria bancrofti.</title>
        <authorList>
            <person name="Nutman T.B."/>
            <person name="Fink D.L."/>
            <person name="Russ C."/>
            <person name="Young S."/>
            <person name="Zeng Q."/>
            <person name="Koehrsen M."/>
            <person name="Alvarado L."/>
            <person name="Berlin A."/>
            <person name="Chapman S.B."/>
            <person name="Chen Z."/>
            <person name="Freedman E."/>
            <person name="Gellesch M."/>
            <person name="Goldberg J."/>
            <person name="Griggs A."/>
            <person name="Gujja S."/>
            <person name="Heilman E.R."/>
            <person name="Heiman D."/>
            <person name="Hepburn T."/>
            <person name="Howarth C."/>
            <person name="Jen D."/>
            <person name="Larson L."/>
            <person name="Lewis B."/>
            <person name="Mehta T."/>
            <person name="Park D."/>
            <person name="Pearson M."/>
            <person name="Roberts A."/>
            <person name="Saif S."/>
            <person name="Shea T."/>
            <person name="Shenoy N."/>
            <person name="Sisk P."/>
            <person name="Stolte C."/>
            <person name="Sykes S."/>
            <person name="Walk T."/>
            <person name="White J."/>
            <person name="Yandava C."/>
            <person name="Haas B."/>
            <person name="Henn M.R."/>
            <person name="Nusbaum C."/>
            <person name="Birren B."/>
        </authorList>
    </citation>
    <scope>NUCLEOTIDE SEQUENCE [LARGE SCALE GENOMIC DNA]</scope>
    <source>
        <strain evidence="3">NA</strain>
    </source>
</reference>
<evidence type="ECO:0000256" key="1">
    <source>
        <dbReference type="SAM" id="MobiDB-lite"/>
    </source>
</evidence>
<protein>
    <submittedName>
        <fullName evidence="2">Uncharacterized protein</fullName>
    </submittedName>
</protein>
<evidence type="ECO:0000313" key="3">
    <source>
        <dbReference type="Proteomes" id="UP000004810"/>
    </source>
</evidence>
<feature type="compositionally biased region" description="Basic and acidic residues" evidence="1">
    <location>
        <begin position="112"/>
        <end position="130"/>
    </location>
</feature>
<comment type="caution">
    <text evidence="2">The sequence shown here is derived from an EMBL/GenBank/DDBJ whole genome shotgun (WGS) entry which is preliminary data.</text>
</comment>
<dbReference type="Proteomes" id="UP000004810">
    <property type="component" value="Unassembled WGS sequence"/>
</dbReference>
<proteinExistence type="predicted"/>